<dbReference type="Proteomes" id="UP000444174">
    <property type="component" value="Unassembled WGS sequence"/>
</dbReference>
<dbReference type="InterPro" id="IPR036693">
    <property type="entry name" value="TF_LuxR_autoind-bd_dom_sf"/>
</dbReference>
<proteinExistence type="predicted"/>
<keyword evidence="3" id="KW-0804">Transcription</keyword>
<reference evidence="5 6" key="1">
    <citation type="submission" date="2019-10" db="EMBL/GenBank/DDBJ databases">
        <title>Epibacterium sp. nov., isolated from seawater.</title>
        <authorList>
            <person name="Zhang X."/>
            <person name="Li N."/>
        </authorList>
    </citation>
    <scope>NUCLEOTIDE SEQUENCE [LARGE SCALE GENOMIC DNA]</scope>
    <source>
        <strain evidence="5 6">SM1979</strain>
    </source>
</reference>
<keyword evidence="2" id="KW-0238">DNA-binding</keyword>
<dbReference type="AlphaFoldDB" id="A0A843YI22"/>
<gene>
    <name evidence="5" type="ORF">GFB49_11515</name>
</gene>
<dbReference type="SMART" id="SM00421">
    <property type="entry name" value="HTH_LUXR"/>
    <property type="match status" value="1"/>
</dbReference>
<dbReference type="Pfam" id="PF03472">
    <property type="entry name" value="Autoind_bind"/>
    <property type="match status" value="1"/>
</dbReference>
<dbReference type="SUPFAM" id="SSF75516">
    <property type="entry name" value="Pheromone-binding domain of LuxR-like quorum-sensing transcription factors"/>
    <property type="match status" value="1"/>
</dbReference>
<feature type="domain" description="HTH luxR-type" evidence="4">
    <location>
        <begin position="142"/>
        <end position="199"/>
    </location>
</feature>
<evidence type="ECO:0000256" key="1">
    <source>
        <dbReference type="ARBA" id="ARBA00023015"/>
    </source>
</evidence>
<protein>
    <recommendedName>
        <fullName evidence="4">HTH luxR-type domain-containing protein</fullName>
    </recommendedName>
</protein>
<evidence type="ECO:0000256" key="2">
    <source>
        <dbReference type="ARBA" id="ARBA00023125"/>
    </source>
</evidence>
<dbReference type="GO" id="GO:0003677">
    <property type="term" value="F:DNA binding"/>
    <property type="evidence" value="ECO:0007669"/>
    <property type="project" value="UniProtKB-KW"/>
</dbReference>
<sequence length="205" mass="23285">MVMSENLKRAALEEFERACPAGFAIVVNIESFQYDWVEFRYPDAWVERYVQREYILEDPTLVISKHRSGHVTWEELRQLFPDNVVMNEAKRFGLKHGNTLILNFGGMRTIASGAGKVWSEEDIKTLTAALRLLHGLHAKPHDAQLNEKQLAVLRLMADGLRDAEIAERMNVAPISIRTWRSTAQKATGTKTPAQLLAFAIRAQLI</sequence>
<dbReference type="Gene3D" id="1.10.10.10">
    <property type="entry name" value="Winged helix-like DNA-binding domain superfamily/Winged helix DNA-binding domain"/>
    <property type="match status" value="1"/>
</dbReference>
<keyword evidence="1" id="KW-0805">Transcription regulation</keyword>
<dbReference type="SUPFAM" id="SSF46894">
    <property type="entry name" value="C-terminal effector domain of the bipartite response regulators"/>
    <property type="match status" value="1"/>
</dbReference>
<evidence type="ECO:0000259" key="4">
    <source>
        <dbReference type="SMART" id="SM00421"/>
    </source>
</evidence>
<keyword evidence="6" id="KW-1185">Reference proteome</keyword>
<name>A0A843YI22_9RHOB</name>
<evidence type="ECO:0000313" key="6">
    <source>
        <dbReference type="Proteomes" id="UP000444174"/>
    </source>
</evidence>
<dbReference type="Gene3D" id="3.30.450.80">
    <property type="entry name" value="Transcription factor LuxR-like, autoinducer-binding domain"/>
    <property type="match status" value="1"/>
</dbReference>
<dbReference type="EMBL" id="WIBF01000006">
    <property type="protein sequence ID" value="MQQ09084.1"/>
    <property type="molecule type" value="Genomic_DNA"/>
</dbReference>
<dbReference type="RefSeq" id="WP_153216027.1">
    <property type="nucleotide sequence ID" value="NZ_WIBF01000006.1"/>
</dbReference>
<organism evidence="5 6">
    <name type="scientific">Tritonibacter litoralis</name>
    <dbReference type="NCBI Taxonomy" id="2662264"/>
    <lineage>
        <taxon>Bacteria</taxon>
        <taxon>Pseudomonadati</taxon>
        <taxon>Pseudomonadota</taxon>
        <taxon>Alphaproteobacteria</taxon>
        <taxon>Rhodobacterales</taxon>
        <taxon>Paracoccaceae</taxon>
        <taxon>Tritonibacter</taxon>
    </lineage>
</organism>
<accession>A0A843YI22</accession>
<evidence type="ECO:0000313" key="5">
    <source>
        <dbReference type="EMBL" id="MQQ09084.1"/>
    </source>
</evidence>
<dbReference type="InterPro" id="IPR016032">
    <property type="entry name" value="Sig_transdc_resp-reg_C-effctor"/>
</dbReference>
<comment type="caution">
    <text evidence="5">The sequence shown here is derived from an EMBL/GenBank/DDBJ whole genome shotgun (WGS) entry which is preliminary data.</text>
</comment>
<dbReference type="InterPro" id="IPR036388">
    <property type="entry name" value="WH-like_DNA-bd_sf"/>
</dbReference>
<dbReference type="GO" id="GO:0006355">
    <property type="term" value="P:regulation of DNA-templated transcription"/>
    <property type="evidence" value="ECO:0007669"/>
    <property type="project" value="InterPro"/>
</dbReference>
<dbReference type="Pfam" id="PF00196">
    <property type="entry name" value="GerE"/>
    <property type="match status" value="1"/>
</dbReference>
<dbReference type="InterPro" id="IPR005143">
    <property type="entry name" value="TF_LuxR_autoind-bd_dom"/>
</dbReference>
<evidence type="ECO:0000256" key="3">
    <source>
        <dbReference type="ARBA" id="ARBA00023163"/>
    </source>
</evidence>
<dbReference type="InterPro" id="IPR000792">
    <property type="entry name" value="Tscrpt_reg_LuxR_C"/>
</dbReference>